<evidence type="ECO:0000256" key="7">
    <source>
        <dbReference type="ARBA" id="ARBA00025100"/>
    </source>
</evidence>
<evidence type="ECO:0000256" key="4">
    <source>
        <dbReference type="ARBA" id="ARBA00022692"/>
    </source>
</evidence>
<dbReference type="GO" id="GO:0016020">
    <property type="term" value="C:membrane"/>
    <property type="evidence" value="ECO:0007669"/>
    <property type="project" value="UniProtKB-SubCell"/>
</dbReference>
<organism evidence="10 11">
    <name type="scientific">Fistulifera solaris</name>
    <name type="common">Oleaginous diatom</name>
    <dbReference type="NCBI Taxonomy" id="1519565"/>
    <lineage>
        <taxon>Eukaryota</taxon>
        <taxon>Sar</taxon>
        <taxon>Stramenopiles</taxon>
        <taxon>Ochrophyta</taxon>
        <taxon>Bacillariophyta</taxon>
        <taxon>Bacillariophyceae</taxon>
        <taxon>Bacillariophycidae</taxon>
        <taxon>Naviculales</taxon>
        <taxon>Naviculaceae</taxon>
        <taxon>Fistulifera</taxon>
    </lineage>
</organism>
<dbReference type="GO" id="GO:0012505">
    <property type="term" value="C:endomembrane system"/>
    <property type="evidence" value="ECO:0007669"/>
    <property type="project" value="UniProtKB-SubCell"/>
</dbReference>
<name>A0A1Z5JCX7_FISSO</name>
<evidence type="ECO:0000256" key="1">
    <source>
        <dbReference type="ARBA" id="ARBA00004141"/>
    </source>
</evidence>
<sequence>MASASTSQITSVIAAAAQSVSKVFVIGAVGFASVLYPRTQPLMPSSSVASIARFSFHTLTLSLIYSTTAQSISPDSIGDYWFLVVAAFATVGLSYAVATILGYIMLPRLEEDFMALRIAATYPNTVALPILIFPSLCEHAVVYENFTMNRTSSDSTGMGPIEACTADANSMIFVYFFGWSFCFFTFGLPELMRAAEAKQQSEDQTAEISLSRMDESLGTEVLQGNAERSSNTRSAKTSSTLFLQTVTNAIKQTLSSPGFLTMAAGIVTGCIGPLRDALFEPGAPLRFIGDAIHTMGIASSSVSTIVVAASLVPLAWIAEAPERQRDPDVSGEPRCSGDNDNSHPFWKRWFTYLFAPGPDESKQHRGEHVRYLFWYIAARLFVTPALVILPLAFLPISVPPMALLVVVVNAALPGALIVVVLLKSQGLSSAQTVAGVYLPSYVVSIVSIAAWTALGLWITLPDKDSSEL</sequence>
<dbReference type="AlphaFoldDB" id="A0A1Z5JCX7"/>
<evidence type="ECO:0000256" key="8">
    <source>
        <dbReference type="ARBA" id="ARBA00025752"/>
    </source>
</evidence>
<comment type="function">
    <text evidence="7">Involved in cellular auxin homeostasis by regulating auxin metabolism. Regulates intracellular auxin accumulation at the endoplasmic reticulum and thus auxin availability for nuclear auxin signaling.</text>
</comment>
<feature type="transmembrane region" description="Helical" evidence="9">
    <location>
        <begin position="402"/>
        <end position="422"/>
    </location>
</feature>
<keyword evidence="4 9" id="KW-0812">Transmembrane</keyword>
<keyword evidence="6 9" id="KW-0472">Membrane</keyword>
<evidence type="ECO:0000256" key="3">
    <source>
        <dbReference type="ARBA" id="ARBA00022448"/>
    </source>
</evidence>
<feature type="transmembrane region" description="Helical" evidence="9">
    <location>
        <begin position="12"/>
        <end position="36"/>
    </location>
</feature>
<proteinExistence type="inferred from homology"/>
<accession>A0A1Z5JCX7</accession>
<evidence type="ECO:0000313" key="10">
    <source>
        <dbReference type="EMBL" id="GAX11742.1"/>
    </source>
</evidence>
<evidence type="ECO:0000256" key="5">
    <source>
        <dbReference type="ARBA" id="ARBA00022989"/>
    </source>
</evidence>
<keyword evidence="5 9" id="KW-1133">Transmembrane helix</keyword>
<evidence type="ECO:0000256" key="2">
    <source>
        <dbReference type="ARBA" id="ARBA00004308"/>
    </source>
</evidence>
<keyword evidence="3" id="KW-0813">Transport</keyword>
<feature type="transmembrane region" description="Helical" evidence="9">
    <location>
        <begin position="80"/>
        <end position="106"/>
    </location>
</feature>
<dbReference type="GO" id="GO:0055085">
    <property type="term" value="P:transmembrane transport"/>
    <property type="evidence" value="ECO:0007669"/>
    <property type="project" value="InterPro"/>
</dbReference>
<dbReference type="InterPro" id="IPR045033">
    <property type="entry name" value="PILS1/3/4/5/7"/>
</dbReference>
<dbReference type="OrthoDB" id="191139at2759"/>
<comment type="subcellular location">
    <subcellularLocation>
        <location evidence="2">Endomembrane system</location>
    </subcellularLocation>
    <subcellularLocation>
        <location evidence="1">Membrane</location>
        <topology evidence="1">Multi-pass membrane protein</topology>
    </subcellularLocation>
</comment>
<dbReference type="Pfam" id="PF03547">
    <property type="entry name" value="Mem_trans"/>
    <property type="match status" value="1"/>
</dbReference>
<dbReference type="InParanoid" id="A0A1Z5JCX7"/>
<feature type="transmembrane region" description="Helical" evidence="9">
    <location>
        <begin position="118"/>
        <end position="136"/>
    </location>
</feature>
<keyword evidence="11" id="KW-1185">Reference proteome</keyword>
<dbReference type="PANTHER" id="PTHR31651:SF33">
    <property type="entry name" value="PROTEIN PIN-LIKES 1"/>
    <property type="match status" value="1"/>
</dbReference>
<evidence type="ECO:0000313" key="11">
    <source>
        <dbReference type="Proteomes" id="UP000198406"/>
    </source>
</evidence>
<dbReference type="Proteomes" id="UP000198406">
    <property type="component" value="Unassembled WGS sequence"/>
</dbReference>
<protein>
    <submittedName>
        <fullName evidence="10">Uncharacterized protein</fullName>
    </submittedName>
</protein>
<dbReference type="InterPro" id="IPR004776">
    <property type="entry name" value="Mem_transp_PIN-like"/>
</dbReference>
<gene>
    <name evidence="10" type="ORF">FisN_7Lh123</name>
</gene>
<dbReference type="PANTHER" id="PTHR31651">
    <property type="match status" value="1"/>
</dbReference>
<evidence type="ECO:0000256" key="6">
    <source>
        <dbReference type="ARBA" id="ARBA00023136"/>
    </source>
</evidence>
<dbReference type="EMBL" id="BDSP01000044">
    <property type="protein sequence ID" value="GAX11742.1"/>
    <property type="molecule type" value="Genomic_DNA"/>
</dbReference>
<feature type="transmembrane region" description="Helical" evidence="9">
    <location>
        <begin position="172"/>
        <end position="191"/>
    </location>
</feature>
<evidence type="ECO:0000256" key="9">
    <source>
        <dbReference type="SAM" id="Phobius"/>
    </source>
</evidence>
<reference evidence="10 11" key="1">
    <citation type="journal article" date="2015" name="Plant Cell">
        <title>Oil accumulation by the oleaginous diatom Fistulifera solaris as revealed by the genome and transcriptome.</title>
        <authorList>
            <person name="Tanaka T."/>
            <person name="Maeda Y."/>
            <person name="Veluchamy A."/>
            <person name="Tanaka M."/>
            <person name="Abida H."/>
            <person name="Marechal E."/>
            <person name="Bowler C."/>
            <person name="Muto M."/>
            <person name="Sunaga Y."/>
            <person name="Tanaka M."/>
            <person name="Yoshino T."/>
            <person name="Taniguchi T."/>
            <person name="Fukuda Y."/>
            <person name="Nemoto M."/>
            <person name="Matsumoto M."/>
            <person name="Wong P.S."/>
            <person name="Aburatani S."/>
            <person name="Fujibuchi W."/>
        </authorList>
    </citation>
    <scope>NUCLEOTIDE SEQUENCE [LARGE SCALE GENOMIC DNA]</scope>
    <source>
        <strain evidence="10 11">JPCC DA0580</strain>
    </source>
</reference>
<comment type="similarity">
    <text evidence="8">Belongs to the auxin efflux carrier (TC 2.A.69.2) family.</text>
</comment>
<comment type="caution">
    <text evidence="10">The sequence shown here is derived from an EMBL/GenBank/DDBJ whole genome shotgun (WGS) entry which is preliminary data.</text>
</comment>
<feature type="transmembrane region" description="Helical" evidence="9">
    <location>
        <begin position="434"/>
        <end position="458"/>
    </location>
</feature>
<feature type="transmembrane region" description="Helical" evidence="9">
    <location>
        <begin position="372"/>
        <end position="396"/>
    </location>
</feature>